<dbReference type="EMBL" id="PDLM01000001">
    <property type="protein sequence ID" value="RDW88770.1"/>
    <property type="molecule type" value="Genomic_DNA"/>
</dbReference>
<sequence>MSSSKRASMMPAGPKPPTSLSSTLIIADNATLTGTNLITIGASTIVHPRTRISCVHAPVTIGSSCILSERSSIGFQSSPSGEGQGRGVVIENGVVVEIGAIVEASRIGEGSLIEVNAKVGKGAVLGKHCKIGPLCTVAEGEVLPDFTVVFGNGQRRIDSSGAQELKLKMVGRQVEVLRKLIPSNLAKFQ</sequence>
<dbReference type="Pfam" id="PF00132">
    <property type="entry name" value="Hexapep"/>
    <property type="match status" value="1"/>
</dbReference>
<comment type="caution">
    <text evidence="8">The sequence shown here is derived from an EMBL/GenBank/DDBJ whole genome shotgun (WGS) entry which is preliminary data.</text>
</comment>
<comment type="function">
    <text evidence="6">Part of the dynactin complex that activates the molecular motor dynein for ultra-processive transport along microtubules.</text>
</comment>
<dbReference type="Gene3D" id="2.160.10.10">
    <property type="entry name" value="Hexapeptide repeat proteins"/>
    <property type="match status" value="1"/>
</dbReference>
<proteinExistence type="inferred from homology"/>
<dbReference type="OrthoDB" id="2355at2759"/>
<dbReference type="PANTHER" id="PTHR13072">
    <property type="entry name" value="DYNACTIN 6"/>
    <property type="match status" value="1"/>
</dbReference>
<dbReference type="SUPFAM" id="SSF51161">
    <property type="entry name" value="Trimeric LpxA-like enzymes"/>
    <property type="match status" value="1"/>
</dbReference>
<dbReference type="Proteomes" id="UP000256645">
    <property type="component" value="Unassembled WGS sequence"/>
</dbReference>
<keyword evidence="4" id="KW-0963">Cytoplasm</keyword>
<dbReference type="STRING" id="1849047.A0A3D8SR25"/>
<keyword evidence="9" id="KW-1185">Reference proteome</keyword>
<dbReference type="GO" id="GO:0070840">
    <property type="term" value="F:dynein complex binding"/>
    <property type="evidence" value="ECO:0007669"/>
    <property type="project" value="TreeGrafter"/>
</dbReference>
<dbReference type="InterPro" id="IPR027777">
    <property type="entry name" value="DCTN6"/>
</dbReference>
<keyword evidence="5" id="KW-0206">Cytoskeleton</keyword>
<feature type="region of interest" description="Disordered" evidence="7">
    <location>
        <begin position="1"/>
        <end position="20"/>
    </location>
</feature>
<name>A0A3D8SR25_9HELO</name>
<evidence type="ECO:0000256" key="6">
    <source>
        <dbReference type="ARBA" id="ARBA00034687"/>
    </source>
</evidence>
<evidence type="ECO:0000313" key="8">
    <source>
        <dbReference type="EMBL" id="RDW88770.1"/>
    </source>
</evidence>
<evidence type="ECO:0000256" key="3">
    <source>
        <dbReference type="ARBA" id="ARBA00016573"/>
    </source>
</evidence>
<evidence type="ECO:0000256" key="1">
    <source>
        <dbReference type="ARBA" id="ARBA00004245"/>
    </source>
</evidence>
<evidence type="ECO:0000313" key="9">
    <source>
        <dbReference type="Proteomes" id="UP000256645"/>
    </source>
</evidence>
<dbReference type="InterPro" id="IPR001451">
    <property type="entry name" value="Hexapep"/>
</dbReference>
<protein>
    <recommendedName>
        <fullName evidence="3">Dynactin subunit 6</fullName>
    </recommendedName>
</protein>
<dbReference type="AlphaFoldDB" id="A0A3D8SR25"/>
<comment type="similarity">
    <text evidence="2">Belongs to the dynactin subunits 5/6 family. Dynactin subunit 6 subfamily.</text>
</comment>
<gene>
    <name evidence="8" type="ORF">BP6252_00802</name>
</gene>
<evidence type="ECO:0000256" key="2">
    <source>
        <dbReference type="ARBA" id="ARBA00007719"/>
    </source>
</evidence>
<evidence type="ECO:0000256" key="4">
    <source>
        <dbReference type="ARBA" id="ARBA00022490"/>
    </source>
</evidence>
<evidence type="ECO:0000256" key="5">
    <source>
        <dbReference type="ARBA" id="ARBA00023212"/>
    </source>
</evidence>
<reference evidence="8 9" key="1">
    <citation type="journal article" date="2018" name="IMA Fungus">
        <title>IMA Genome-F 9: Draft genome sequence of Annulohypoxylon stygium, Aspergillus mulundensis, Berkeleyomyces basicola (syn. Thielaviopsis basicola), Ceratocystis smalleyi, two Cercospora beticola strains, Coleophoma cylindrospora, Fusarium fracticaudum, Phialophora cf. hyalina, and Morchella septimelata.</title>
        <authorList>
            <person name="Wingfield B.D."/>
            <person name="Bills G.F."/>
            <person name="Dong Y."/>
            <person name="Huang W."/>
            <person name="Nel W.J."/>
            <person name="Swalarsk-Parry B.S."/>
            <person name="Vaghefi N."/>
            <person name="Wilken P.M."/>
            <person name="An Z."/>
            <person name="de Beer Z.W."/>
            <person name="De Vos L."/>
            <person name="Chen L."/>
            <person name="Duong T.A."/>
            <person name="Gao Y."/>
            <person name="Hammerbacher A."/>
            <person name="Kikkert J.R."/>
            <person name="Li Y."/>
            <person name="Li H."/>
            <person name="Li K."/>
            <person name="Li Q."/>
            <person name="Liu X."/>
            <person name="Ma X."/>
            <person name="Naidoo K."/>
            <person name="Pethybridge S.J."/>
            <person name="Sun J."/>
            <person name="Steenkamp E.T."/>
            <person name="van der Nest M.A."/>
            <person name="van Wyk S."/>
            <person name="Wingfield M.J."/>
            <person name="Xiong C."/>
            <person name="Yue Q."/>
            <person name="Zhang X."/>
        </authorList>
    </citation>
    <scope>NUCLEOTIDE SEQUENCE [LARGE SCALE GENOMIC DNA]</scope>
    <source>
        <strain evidence="8 9">BP6252</strain>
    </source>
</reference>
<accession>A0A3D8SR25</accession>
<organism evidence="8 9">
    <name type="scientific">Coleophoma cylindrospora</name>
    <dbReference type="NCBI Taxonomy" id="1849047"/>
    <lineage>
        <taxon>Eukaryota</taxon>
        <taxon>Fungi</taxon>
        <taxon>Dikarya</taxon>
        <taxon>Ascomycota</taxon>
        <taxon>Pezizomycotina</taxon>
        <taxon>Leotiomycetes</taxon>
        <taxon>Helotiales</taxon>
        <taxon>Dermateaceae</taxon>
        <taxon>Coleophoma</taxon>
    </lineage>
</organism>
<dbReference type="GO" id="GO:0007052">
    <property type="term" value="P:mitotic spindle organization"/>
    <property type="evidence" value="ECO:0007669"/>
    <property type="project" value="TreeGrafter"/>
</dbReference>
<dbReference type="GO" id="GO:0005869">
    <property type="term" value="C:dynactin complex"/>
    <property type="evidence" value="ECO:0007669"/>
    <property type="project" value="InterPro"/>
</dbReference>
<dbReference type="PANTHER" id="PTHR13072:SF0">
    <property type="entry name" value="DYNACTIN SUBUNIT 6"/>
    <property type="match status" value="1"/>
</dbReference>
<comment type="subcellular location">
    <subcellularLocation>
        <location evidence="1">Cytoplasm</location>
        <location evidence="1">Cytoskeleton</location>
    </subcellularLocation>
</comment>
<evidence type="ECO:0000256" key="7">
    <source>
        <dbReference type="SAM" id="MobiDB-lite"/>
    </source>
</evidence>
<dbReference type="InterPro" id="IPR011004">
    <property type="entry name" value="Trimer_LpxA-like_sf"/>
</dbReference>